<dbReference type="Gene3D" id="3.30.559.10">
    <property type="entry name" value="Chloramphenicol acetyltransferase-like domain"/>
    <property type="match status" value="2"/>
</dbReference>
<accession>A0A9P7K4F8</accession>
<organism evidence="1 2">
    <name type="scientific">Sphagnurus paluster</name>
    <dbReference type="NCBI Taxonomy" id="117069"/>
    <lineage>
        <taxon>Eukaryota</taxon>
        <taxon>Fungi</taxon>
        <taxon>Dikarya</taxon>
        <taxon>Basidiomycota</taxon>
        <taxon>Agaricomycotina</taxon>
        <taxon>Agaricomycetes</taxon>
        <taxon>Agaricomycetidae</taxon>
        <taxon>Agaricales</taxon>
        <taxon>Tricholomatineae</taxon>
        <taxon>Lyophyllaceae</taxon>
        <taxon>Sphagnurus</taxon>
    </lineage>
</organism>
<dbReference type="AlphaFoldDB" id="A0A9P7K4F8"/>
<reference evidence="1" key="2">
    <citation type="submission" date="2021-10" db="EMBL/GenBank/DDBJ databases">
        <title>Phylogenomics reveals ancestral predisposition of the termite-cultivated fungus Termitomyces towards a domesticated lifestyle.</title>
        <authorList>
            <person name="Auxier B."/>
            <person name="Grum-Grzhimaylo A."/>
            <person name="Cardenas M.E."/>
            <person name="Lodge J.D."/>
            <person name="Laessoe T."/>
            <person name="Pedersen O."/>
            <person name="Smith M.E."/>
            <person name="Kuyper T.W."/>
            <person name="Franco-Molano E.A."/>
            <person name="Baroni T.J."/>
            <person name="Aanen D.K."/>
        </authorList>
    </citation>
    <scope>NUCLEOTIDE SEQUENCE</scope>
    <source>
        <strain evidence="1">D49</strain>
    </source>
</reference>
<keyword evidence="2" id="KW-1185">Reference proteome</keyword>
<evidence type="ECO:0000313" key="1">
    <source>
        <dbReference type="EMBL" id="KAG5635850.1"/>
    </source>
</evidence>
<sequence>MDYFAPETQAIYPLSLFDRLFDRTTFLTGWLVEGTIDSDALAVALANVTKKWRLLSGRLESMPNEDGETEWRIRVPLGEIPEDYETFSLTISSSENSLSHYVSLPLAPVSNSLPHTLFISPSTPRQFSAWQSTKQPITCWHITYLAADPSDGRKHTCIGFARSHGIFDGVGAGAIVRALVSEMRGEDWTAPAPPSSGFNDNPVRRALAAGVKAQIEQGEPDPENYSGFVNLGVSGVVKQMAWHMRERYWYGADRRVLLLPKDALAFLVNGVRAELQEEDESIEASTGDIIVAWILKTIYASGTSAKTITQCMNLASFRSLLSTDDPSITQYAHNAFVPLPYPKMTVGELQAQSLPALVRTLVSARASLALPHVFASYRAAESITAFPANPNAHETLVISNVSASRILEADWSLVGAGRTICGYRYQVTPNELVMTNGVYIAGRLDDGTVVLDVSINKKRVDLLAQAVLALAASGERVDDTDTQSAKLRAP</sequence>
<dbReference type="InterPro" id="IPR023213">
    <property type="entry name" value="CAT-like_dom_sf"/>
</dbReference>
<dbReference type="OrthoDB" id="21502at2759"/>
<protein>
    <submittedName>
        <fullName evidence="1">Uncharacterized protein</fullName>
    </submittedName>
</protein>
<gene>
    <name evidence="1" type="ORF">H0H81_009879</name>
</gene>
<reference evidence="1" key="1">
    <citation type="submission" date="2021-02" db="EMBL/GenBank/DDBJ databases">
        <authorList>
            <person name="Nieuwenhuis M."/>
            <person name="Van De Peppel L.J.J."/>
        </authorList>
    </citation>
    <scope>NUCLEOTIDE SEQUENCE</scope>
    <source>
        <strain evidence="1">D49</strain>
    </source>
</reference>
<proteinExistence type="predicted"/>
<comment type="caution">
    <text evidence="1">The sequence shown here is derived from an EMBL/GenBank/DDBJ whole genome shotgun (WGS) entry which is preliminary data.</text>
</comment>
<dbReference type="Proteomes" id="UP000717328">
    <property type="component" value="Unassembled WGS sequence"/>
</dbReference>
<dbReference type="EMBL" id="JABCKI010006013">
    <property type="protein sequence ID" value="KAG5635850.1"/>
    <property type="molecule type" value="Genomic_DNA"/>
</dbReference>
<evidence type="ECO:0000313" key="2">
    <source>
        <dbReference type="Proteomes" id="UP000717328"/>
    </source>
</evidence>
<name>A0A9P7K4F8_9AGAR</name>